<dbReference type="PROSITE" id="PS00191">
    <property type="entry name" value="CYTOCHROME_B5_1"/>
    <property type="match status" value="1"/>
</dbReference>
<keyword evidence="7" id="KW-1185">Reference proteome</keyword>
<evidence type="ECO:0000256" key="4">
    <source>
        <dbReference type="RuleBase" id="RU362121"/>
    </source>
</evidence>
<dbReference type="PROSITE" id="PS50255">
    <property type="entry name" value="CYTOCHROME_B5_2"/>
    <property type="match status" value="1"/>
</dbReference>
<dbReference type="InterPro" id="IPR018506">
    <property type="entry name" value="Cyt_B5_heme-BS"/>
</dbReference>
<dbReference type="HOGENOM" id="CLU_102602_4_1_1"/>
<dbReference type="GO" id="GO:0005737">
    <property type="term" value="C:cytoplasm"/>
    <property type="evidence" value="ECO:0007669"/>
    <property type="project" value="TreeGrafter"/>
</dbReference>
<protein>
    <submittedName>
        <fullName evidence="6">Flavohemoprotein b5+b5R</fullName>
        <ecNumber evidence="6">1.1.2.3</ecNumber>
    </submittedName>
</protein>
<keyword evidence="3 4" id="KW-0408">Iron</keyword>
<proteinExistence type="inferred from homology"/>
<dbReference type="GO" id="GO:0046872">
    <property type="term" value="F:metal ion binding"/>
    <property type="evidence" value="ECO:0007669"/>
    <property type="project" value="UniProtKB-UniRule"/>
</dbReference>
<dbReference type="Pfam" id="PF00173">
    <property type="entry name" value="Cyt-b5"/>
    <property type="match status" value="1"/>
</dbReference>
<dbReference type="InterPro" id="IPR036400">
    <property type="entry name" value="Cyt_B5-like_heme/steroid_sf"/>
</dbReference>
<dbReference type="PANTHER" id="PTHR46237">
    <property type="entry name" value="CYTOCHROME B5 REDUCTASE 4 FAMILY MEMBER"/>
    <property type="match status" value="1"/>
</dbReference>
<dbReference type="SMART" id="SM01117">
    <property type="entry name" value="Cyt-b5"/>
    <property type="match status" value="1"/>
</dbReference>
<feature type="domain" description="Cytochrome b5 heme-binding" evidence="5">
    <location>
        <begin position="2"/>
        <end position="78"/>
    </location>
</feature>
<evidence type="ECO:0000256" key="1">
    <source>
        <dbReference type="ARBA" id="ARBA00022617"/>
    </source>
</evidence>
<dbReference type="GO" id="GO:0020037">
    <property type="term" value="F:heme binding"/>
    <property type="evidence" value="ECO:0007669"/>
    <property type="project" value="UniProtKB-UniRule"/>
</dbReference>
<dbReference type="AlphaFoldDB" id="L7JY59"/>
<dbReference type="STRING" id="72359.L7JY59"/>
<reference evidence="6 7" key="1">
    <citation type="journal article" date="2012" name="PLoS Pathog.">
        <title>The genome of the obligate intracellular parasite Trachipleistophora hominis: new insights into microsporidian genome dynamics and reductive evolution.</title>
        <authorList>
            <person name="Heinz E."/>
            <person name="Williams T.A."/>
            <person name="Nakjang S."/>
            <person name="Noel C.J."/>
            <person name="Swan D.C."/>
            <person name="Goldberg A.V."/>
            <person name="Harris S.R."/>
            <person name="Weinmaier T."/>
            <person name="Markert S."/>
            <person name="Becher D."/>
            <person name="Bernhardt J."/>
            <person name="Dagan T."/>
            <person name="Hacker C."/>
            <person name="Lucocq J.M."/>
            <person name="Schweder T."/>
            <person name="Rattei T."/>
            <person name="Hall N."/>
            <person name="Hirt R.P."/>
            <person name="Embley T.M."/>
        </authorList>
    </citation>
    <scope>NUCLEOTIDE SEQUENCE [LARGE SCALE GENOMIC DNA]</scope>
</reference>
<dbReference type="GO" id="GO:0004128">
    <property type="term" value="F:cytochrome-b5 reductase activity, acting on NAD(P)H"/>
    <property type="evidence" value="ECO:0007669"/>
    <property type="project" value="TreeGrafter"/>
</dbReference>
<evidence type="ECO:0000256" key="3">
    <source>
        <dbReference type="ARBA" id="ARBA00023004"/>
    </source>
</evidence>
<name>L7JY59_TRAHO</name>
<keyword evidence="2 4" id="KW-0479">Metal-binding</keyword>
<dbReference type="VEuPathDB" id="MicrosporidiaDB:THOM_1036"/>
<evidence type="ECO:0000313" key="7">
    <source>
        <dbReference type="Proteomes" id="UP000011185"/>
    </source>
</evidence>
<dbReference type="GO" id="GO:0004460">
    <property type="term" value="F:L-lactate dehydrogenase (cytochrome) activity"/>
    <property type="evidence" value="ECO:0007669"/>
    <property type="project" value="UniProtKB-EC"/>
</dbReference>
<dbReference type="SUPFAM" id="SSF55856">
    <property type="entry name" value="Cytochrome b5-like heme/steroid binding domain"/>
    <property type="match status" value="1"/>
</dbReference>
<dbReference type="InParanoid" id="L7JY59"/>
<accession>L7JY59</accession>
<keyword evidence="1 4" id="KW-0349">Heme</keyword>
<sequence>MIKKLTRDIVSEHNNEKSCWVIYNSCVYDVTGYLKIHPGGSKILLRYGGKDITEIFDVVHGYVNIHKMLEGCLIGYID</sequence>
<dbReference type="PRINTS" id="PR00363">
    <property type="entry name" value="CYTOCHROMEB5"/>
</dbReference>
<comment type="similarity">
    <text evidence="4">Belongs to the cytochrome b5 family.</text>
</comment>
<dbReference type="EMBL" id="JH993889">
    <property type="protein sequence ID" value="ELQ75996.1"/>
    <property type="molecule type" value="Genomic_DNA"/>
</dbReference>
<evidence type="ECO:0000256" key="2">
    <source>
        <dbReference type="ARBA" id="ARBA00022723"/>
    </source>
</evidence>
<dbReference type="InterPro" id="IPR051872">
    <property type="entry name" value="Cytochrome_b5/Flavoprotein_Rdt"/>
</dbReference>
<dbReference type="PANTHER" id="PTHR46237:SF1">
    <property type="entry name" value="CYTOCHROME B5 REDUCTASE 4"/>
    <property type="match status" value="1"/>
</dbReference>
<organism evidence="6 7">
    <name type="scientific">Trachipleistophora hominis</name>
    <name type="common">Microsporidian parasite</name>
    <dbReference type="NCBI Taxonomy" id="72359"/>
    <lineage>
        <taxon>Eukaryota</taxon>
        <taxon>Fungi</taxon>
        <taxon>Fungi incertae sedis</taxon>
        <taxon>Microsporidia</taxon>
        <taxon>Pleistophoridae</taxon>
        <taxon>Trachipleistophora</taxon>
    </lineage>
</organism>
<gene>
    <name evidence="6" type="ORF">THOM_1036</name>
</gene>
<dbReference type="OrthoDB" id="260519at2759"/>
<dbReference type="FunFam" id="3.10.120.10:FF:000007">
    <property type="entry name" value="Sulfite oxidase, mitochondrial"/>
    <property type="match status" value="1"/>
</dbReference>
<dbReference type="InterPro" id="IPR001199">
    <property type="entry name" value="Cyt_B5-like_heme/steroid-bd"/>
</dbReference>
<keyword evidence="6" id="KW-0560">Oxidoreductase</keyword>
<evidence type="ECO:0000313" key="6">
    <source>
        <dbReference type="EMBL" id="ELQ75996.1"/>
    </source>
</evidence>
<dbReference type="OMA" id="PEHEQTH"/>
<dbReference type="Proteomes" id="UP000011185">
    <property type="component" value="Unassembled WGS sequence"/>
</dbReference>
<dbReference type="EC" id="1.1.2.3" evidence="6"/>
<evidence type="ECO:0000259" key="5">
    <source>
        <dbReference type="PROSITE" id="PS50255"/>
    </source>
</evidence>
<dbReference type="FunCoup" id="L7JY59">
    <property type="interactions" value="139"/>
</dbReference>
<dbReference type="Gene3D" id="3.10.120.10">
    <property type="entry name" value="Cytochrome b5-like heme/steroid binding domain"/>
    <property type="match status" value="1"/>
</dbReference>